<proteinExistence type="predicted"/>
<dbReference type="EMBL" id="MIPY01000011">
    <property type="protein sequence ID" value="OES32446.1"/>
    <property type="molecule type" value="Genomic_DNA"/>
</dbReference>
<reference evidence="1 2" key="1">
    <citation type="submission" date="2016-09" db="EMBL/GenBank/DDBJ databases">
        <title>Draft Genome Sequence of four Alteromonas macleodii strains isolated from copper coupons and grown long-term at elevated copper levels.</title>
        <authorList>
            <person name="Cusick K."/>
            <person name="Dale J."/>
            <person name="Little B."/>
            <person name="Biffinger J."/>
        </authorList>
    </citation>
    <scope>NUCLEOTIDE SEQUENCE [LARGE SCALE GENOMIC DNA]</scope>
    <source>
        <strain evidence="1 2">KCP01</strain>
    </source>
</reference>
<dbReference type="Proteomes" id="UP000095392">
    <property type="component" value="Unassembled WGS sequence"/>
</dbReference>
<accession>A0A1E7DE83</accession>
<dbReference type="Gene3D" id="3.40.1350.10">
    <property type="match status" value="1"/>
</dbReference>
<name>A0A1E7DE83_ALTMA</name>
<evidence type="ECO:0000313" key="2">
    <source>
        <dbReference type="Proteomes" id="UP000095392"/>
    </source>
</evidence>
<dbReference type="RefSeq" id="WP_014998281.1">
    <property type="nucleotide sequence ID" value="NZ_JAHAVY010000001.1"/>
</dbReference>
<evidence type="ECO:0000313" key="1">
    <source>
        <dbReference type="EMBL" id="OES32446.1"/>
    </source>
</evidence>
<gene>
    <name evidence="1" type="ORF">BFV95_1937</name>
</gene>
<evidence type="ECO:0008006" key="3">
    <source>
        <dbReference type="Google" id="ProtNLM"/>
    </source>
</evidence>
<keyword evidence="2" id="KW-1185">Reference proteome</keyword>
<protein>
    <recommendedName>
        <fullName evidence="3">DUF91 domain-containing protein</fullName>
    </recommendedName>
</protein>
<dbReference type="AlphaFoldDB" id="A0A1E7DE83"/>
<dbReference type="InterPro" id="IPR011856">
    <property type="entry name" value="tRNA_endonuc-like_dom_sf"/>
</dbReference>
<sequence>MLYKIEEQAEVFEKLEPVEFKDFSSFGKLEKDLENLIANSILDVLFEDARLMPVFQERQWQAEADIYALNESGELVIFELKRASAGKDAVHQALRYAQDAGQWSYQKLENKFKEYSKGDMSLVEAHREAFSLEHQLEPKEINNKQHLLVIGSAADDSLISSVDYWKKSGISIDFLPYRIYELAGEKYFEFFALPYDKHKNPSDVKGVLFDTNRSWNEDSIWSMMDNSRLEAYGDAKRFVHHVHIGDIVFFSHKWCGLIAAAKVKGEVKAPDSETLYRDVEFLTPIPNRNDNTLLAMPFSEVSSKTGKSFFWARTIKVPYLTKSEALELVDELNNYLHRT</sequence>
<comment type="caution">
    <text evidence="1">The sequence shown here is derived from an EMBL/GenBank/DDBJ whole genome shotgun (WGS) entry which is preliminary data.</text>
</comment>
<dbReference type="GO" id="GO:0003676">
    <property type="term" value="F:nucleic acid binding"/>
    <property type="evidence" value="ECO:0007669"/>
    <property type="project" value="InterPro"/>
</dbReference>
<organism evidence="1 2">
    <name type="scientific">Alteromonas macleodii</name>
    <name type="common">Pseudoalteromonas macleodii</name>
    <dbReference type="NCBI Taxonomy" id="28108"/>
    <lineage>
        <taxon>Bacteria</taxon>
        <taxon>Pseudomonadati</taxon>
        <taxon>Pseudomonadota</taxon>
        <taxon>Gammaproteobacteria</taxon>
        <taxon>Alteromonadales</taxon>
        <taxon>Alteromonadaceae</taxon>
        <taxon>Alteromonas/Salinimonas group</taxon>
        <taxon>Alteromonas</taxon>
    </lineage>
</organism>